<comment type="caution">
    <text evidence="2">The sequence shown here is derived from an EMBL/GenBank/DDBJ whole genome shotgun (WGS) entry which is preliminary data.</text>
</comment>
<protein>
    <submittedName>
        <fullName evidence="2">Uncharacterized protein</fullName>
    </submittedName>
</protein>
<evidence type="ECO:0000313" key="3">
    <source>
        <dbReference type="Proteomes" id="UP000886887"/>
    </source>
</evidence>
<reference evidence="2" key="2">
    <citation type="journal article" date="2021" name="PeerJ">
        <title>Extensive microbial diversity within the chicken gut microbiome revealed by metagenomics and culture.</title>
        <authorList>
            <person name="Gilroy R."/>
            <person name="Ravi A."/>
            <person name="Getino M."/>
            <person name="Pursley I."/>
            <person name="Horton D.L."/>
            <person name="Alikhan N.F."/>
            <person name="Baker D."/>
            <person name="Gharbi K."/>
            <person name="Hall N."/>
            <person name="Watson M."/>
            <person name="Adriaenssens E.M."/>
            <person name="Foster-Nyarko E."/>
            <person name="Jarju S."/>
            <person name="Secka A."/>
            <person name="Antonio M."/>
            <person name="Oren A."/>
            <person name="Chaudhuri R.R."/>
            <person name="La Ragione R."/>
            <person name="Hildebrand F."/>
            <person name="Pallen M.J."/>
        </authorList>
    </citation>
    <scope>NUCLEOTIDE SEQUENCE</scope>
    <source>
        <strain evidence="2">ChiSxjej2B14-6234</strain>
    </source>
</reference>
<dbReference type="AlphaFoldDB" id="A0A9D1CQM5"/>
<sequence length="193" mass="20505">MKRMLAFALTLAMLLCATAALAEEVDTYTSASATKTLLSGDALAEAAALLSENDSDLATLAQTKEEGYVAPTAAMAQIMSVNPDGSVGLSTISEWRYDVSEEGADQVTVELTYGQNALNLSEEGARGTLLVRLDGVSYLVHLDVVSSDEQVYTDEAYEAGEFDAHYSGAANQLSSYTIVSDVLSIETTTMLMF</sequence>
<gene>
    <name evidence="2" type="ORF">IAB73_07585</name>
</gene>
<keyword evidence="1" id="KW-0732">Signal</keyword>
<feature type="chain" id="PRO_5038625509" evidence="1">
    <location>
        <begin position="23"/>
        <end position="193"/>
    </location>
</feature>
<evidence type="ECO:0000256" key="1">
    <source>
        <dbReference type="SAM" id="SignalP"/>
    </source>
</evidence>
<feature type="signal peptide" evidence="1">
    <location>
        <begin position="1"/>
        <end position="22"/>
    </location>
</feature>
<dbReference type="EMBL" id="DVFJ01000028">
    <property type="protein sequence ID" value="HIQ72051.1"/>
    <property type="molecule type" value="Genomic_DNA"/>
</dbReference>
<evidence type="ECO:0000313" key="2">
    <source>
        <dbReference type="EMBL" id="HIQ72051.1"/>
    </source>
</evidence>
<proteinExistence type="predicted"/>
<dbReference type="Proteomes" id="UP000886887">
    <property type="component" value="Unassembled WGS sequence"/>
</dbReference>
<accession>A0A9D1CQM5</accession>
<name>A0A9D1CQM5_9FIRM</name>
<organism evidence="2 3">
    <name type="scientific">Candidatus Onthenecus intestinigallinarum</name>
    <dbReference type="NCBI Taxonomy" id="2840875"/>
    <lineage>
        <taxon>Bacteria</taxon>
        <taxon>Bacillati</taxon>
        <taxon>Bacillota</taxon>
        <taxon>Clostridia</taxon>
        <taxon>Eubacteriales</taxon>
        <taxon>Candidatus Onthenecus</taxon>
    </lineage>
</organism>
<reference evidence="2" key="1">
    <citation type="submission" date="2020-10" db="EMBL/GenBank/DDBJ databases">
        <authorList>
            <person name="Gilroy R."/>
        </authorList>
    </citation>
    <scope>NUCLEOTIDE SEQUENCE</scope>
    <source>
        <strain evidence="2">ChiSxjej2B14-6234</strain>
    </source>
</reference>